<proteinExistence type="predicted"/>
<dbReference type="InterPro" id="IPR029044">
    <property type="entry name" value="Nucleotide-diphossugar_trans"/>
</dbReference>
<keyword evidence="1" id="KW-0812">Transmembrane</keyword>
<evidence type="ECO:0000256" key="1">
    <source>
        <dbReference type="SAM" id="Phobius"/>
    </source>
</evidence>
<feature type="domain" description="Glycosyltransferase 2-like" evidence="2">
    <location>
        <begin position="5"/>
        <end position="110"/>
    </location>
</feature>
<keyword evidence="1" id="KW-0472">Membrane</keyword>
<evidence type="ECO:0000313" key="3">
    <source>
        <dbReference type="EMBL" id="OEF10055.1"/>
    </source>
</evidence>
<feature type="transmembrane region" description="Helical" evidence="1">
    <location>
        <begin position="286"/>
        <end position="308"/>
    </location>
</feature>
<dbReference type="SUPFAM" id="SSF53448">
    <property type="entry name" value="Nucleotide-diphospho-sugar transferases"/>
    <property type="match status" value="1"/>
</dbReference>
<name>A0ABX3ASQ9_ALILO</name>
<gene>
    <name evidence="3" type="ORF">A1Q5_13950</name>
</gene>
<dbReference type="Pfam" id="PF00535">
    <property type="entry name" value="Glycos_transf_2"/>
    <property type="match status" value="1"/>
</dbReference>
<accession>A0ABX3ASQ9</accession>
<evidence type="ECO:0000259" key="2">
    <source>
        <dbReference type="Pfam" id="PF00535"/>
    </source>
</evidence>
<dbReference type="Proteomes" id="UP000095059">
    <property type="component" value="Unassembled WGS sequence"/>
</dbReference>
<protein>
    <recommendedName>
        <fullName evidence="2">Glycosyltransferase 2-like domain-containing protein</fullName>
    </recommendedName>
</protein>
<dbReference type="RefSeq" id="WP_017020695.1">
    <property type="nucleotide sequence ID" value="NZ_AJYJ02000135.1"/>
</dbReference>
<reference evidence="3 4" key="1">
    <citation type="journal article" date="2012" name="Science">
        <title>Ecological populations of bacteria act as socially cohesive units of antibiotic production and resistance.</title>
        <authorList>
            <person name="Cordero O.X."/>
            <person name="Wildschutte H."/>
            <person name="Kirkup B."/>
            <person name="Proehl S."/>
            <person name="Ngo L."/>
            <person name="Hussain F."/>
            <person name="Le Roux F."/>
            <person name="Mincer T."/>
            <person name="Polz M.F."/>
        </authorList>
    </citation>
    <scope>NUCLEOTIDE SEQUENCE [LARGE SCALE GENOMIC DNA]</scope>
    <source>
        <strain evidence="3 4">5S-186</strain>
    </source>
</reference>
<keyword evidence="1" id="KW-1133">Transmembrane helix</keyword>
<dbReference type="EMBL" id="AJYJ02000135">
    <property type="protein sequence ID" value="OEF10055.1"/>
    <property type="molecule type" value="Genomic_DNA"/>
</dbReference>
<keyword evidence="4" id="KW-1185">Reference proteome</keyword>
<dbReference type="Gene3D" id="3.90.550.10">
    <property type="entry name" value="Spore Coat Polysaccharide Biosynthesis Protein SpsA, Chain A"/>
    <property type="match status" value="1"/>
</dbReference>
<dbReference type="InterPro" id="IPR001173">
    <property type="entry name" value="Glyco_trans_2-like"/>
</dbReference>
<sequence>MSLLTIVIVTFNRCDILESVLKANLTIARDFNVNIKVCNNGSTDSTVEVLETLSNYHNNLSYDNFSENLGYDNNVIRAINSVDSEFSWLMGDSAYISPNIFSSIFDIIQRSDEHSPALIGLNNYNRVVGAKSKKYDNLNEFFSTFGWHLTLIDSVIWPVKQVKKLNLSKYSGSNLVQVGALFDLINSNCDAFWLDESGVSHTDKRKISFWTLSPFNVWCDNFLLIANVNKNNINSDLIYDVIKNHNENSGVFRISKLIEYKSARNLSVTTLYKHRNSITKTLNIKILVSAFTVALIPRFILNGMLSIIRNFRRH</sequence>
<evidence type="ECO:0000313" key="4">
    <source>
        <dbReference type="Proteomes" id="UP000095059"/>
    </source>
</evidence>
<comment type="caution">
    <text evidence="3">The sequence shown here is derived from an EMBL/GenBank/DDBJ whole genome shotgun (WGS) entry which is preliminary data.</text>
</comment>
<organism evidence="3 4">
    <name type="scientific">Aliivibrio logei 5S-186</name>
    <dbReference type="NCBI Taxonomy" id="626086"/>
    <lineage>
        <taxon>Bacteria</taxon>
        <taxon>Pseudomonadati</taxon>
        <taxon>Pseudomonadota</taxon>
        <taxon>Gammaproteobacteria</taxon>
        <taxon>Vibrionales</taxon>
        <taxon>Vibrionaceae</taxon>
        <taxon>Aliivibrio</taxon>
    </lineage>
</organism>